<gene>
    <name evidence="24" type="primary">ptsP</name>
    <name evidence="24" type="ORF">P0Y55_09750</name>
</gene>
<evidence type="ECO:0000256" key="6">
    <source>
        <dbReference type="ARBA" id="ARBA00012232"/>
    </source>
</evidence>
<dbReference type="PIRSF" id="PIRSF000732">
    <property type="entry name" value="PTS_enzyme_I"/>
    <property type="match status" value="1"/>
</dbReference>
<evidence type="ECO:0000256" key="18">
    <source>
        <dbReference type="PIRSR" id="PIRSR000732-1"/>
    </source>
</evidence>
<dbReference type="AlphaFoldDB" id="A0AA95ET40"/>
<dbReference type="GO" id="GO:0046872">
    <property type="term" value="F:metal ion binding"/>
    <property type="evidence" value="ECO:0007669"/>
    <property type="project" value="UniProtKB-KW"/>
</dbReference>
<keyword evidence="11 17" id="KW-0808">Transferase</keyword>
<evidence type="ECO:0000256" key="17">
    <source>
        <dbReference type="PIRNR" id="PIRNR000732"/>
    </source>
</evidence>
<proteinExistence type="inferred from homology"/>
<keyword evidence="8 17" id="KW-0813">Transport</keyword>
<dbReference type="InterPro" id="IPR040442">
    <property type="entry name" value="Pyrv_kinase-like_dom_sf"/>
</dbReference>
<dbReference type="InterPro" id="IPR008279">
    <property type="entry name" value="PEP-util_enz_mobile_dom"/>
</dbReference>
<dbReference type="GO" id="GO:0009401">
    <property type="term" value="P:phosphoenolpyruvate-dependent sugar phosphotransferase system"/>
    <property type="evidence" value="ECO:0007669"/>
    <property type="project" value="UniProtKB-KW"/>
</dbReference>
<feature type="active site" description="Tele-phosphohistidine intermediate" evidence="18">
    <location>
        <position position="189"/>
    </location>
</feature>
<dbReference type="PANTHER" id="PTHR46244:SF3">
    <property type="entry name" value="PHOSPHOENOLPYRUVATE-PROTEIN PHOSPHOTRANSFERASE"/>
    <property type="match status" value="1"/>
</dbReference>
<dbReference type="Pfam" id="PF05524">
    <property type="entry name" value="PEP-utilisers_N"/>
    <property type="match status" value="1"/>
</dbReference>
<feature type="binding site" evidence="19">
    <location>
        <position position="297"/>
    </location>
    <ligand>
        <name>phosphoenolpyruvate</name>
        <dbReference type="ChEBI" id="CHEBI:58702"/>
    </ligand>
</feature>
<dbReference type="Proteomes" id="UP001178662">
    <property type="component" value="Chromosome"/>
</dbReference>
<dbReference type="InterPro" id="IPR015813">
    <property type="entry name" value="Pyrv/PenolPyrv_kinase-like_dom"/>
</dbReference>
<organism evidence="24 25">
    <name type="scientific">Candidatus Cohnella colombiensis</name>
    <dbReference type="NCBI Taxonomy" id="3121368"/>
    <lineage>
        <taxon>Bacteria</taxon>
        <taxon>Bacillati</taxon>
        <taxon>Bacillota</taxon>
        <taxon>Bacilli</taxon>
        <taxon>Bacillales</taxon>
        <taxon>Paenibacillaceae</taxon>
        <taxon>Cohnella</taxon>
    </lineage>
</organism>
<feature type="binding site" evidence="20">
    <location>
        <position position="456"/>
    </location>
    <ligand>
        <name>Mg(2+)</name>
        <dbReference type="ChEBI" id="CHEBI:18420"/>
    </ligand>
</feature>
<evidence type="ECO:0000256" key="2">
    <source>
        <dbReference type="ARBA" id="ARBA00001946"/>
    </source>
</evidence>
<feature type="domain" description="PEP-utilising enzyme C-terminal" evidence="22">
    <location>
        <begin position="252"/>
        <end position="541"/>
    </location>
</feature>
<name>A0AA95ET40_9BACL</name>
<dbReference type="Pfam" id="PF00391">
    <property type="entry name" value="PEP-utilizers"/>
    <property type="match status" value="1"/>
</dbReference>
<accession>A0AA95ET40</accession>
<dbReference type="InterPro" id="IPR024692">
    <property type="entry name" value="PTS_EI"/>
</dbReference>
<keyword evidence="15 17" id="KW-0460">Magnesium</keyword>
<dbReference type="GO" id="GO:0005737">
    <property type="term" value="C:cytoplasm"/>
    <property type="evidence" value="ECO:0007669"/>
    <property type="project" value="UniProtKB-SubCell"/>
</dbReference>
<dbReference type="SUPFAM" id="SSF51621">
    <property type="entry name" value="Phosphoenolpyruvate/pyruvate domain"/>
    <property type="match status" value="1"/>
</dbReference>
<reference evidence="24" key="1">
    <citation type="submission" date="2023-03" db="EMBL/GenBank/DDBJ databases">
        <title>Andean soil-derived lignocellulolytic bacterial consortium as a source of novel taxa and putative plastic-active enzymes.</title>
        <authorList>
            <person name="Diaz-Garcia L."/>
            <person name="Chuvochina M."/>
            <person name="Feuerriegel G."/>
            <person name="Bunk B."/>
            <person name="Sproer C."/>
            <person name="Streit W.R."/>
            <person name="Rodriguez L.M."/>
            <person name="Overmann J."/>
            <person name="Jimenez D.J."/>
        </authorList>
    </citation>
    <scope>NUCLEOTIDE SEQUENCE</scope>
    <source>
        <strain evidence="24">MAG 2441</strain>
    </source>
</reference>
<evidence type="ECO:0000256" key="7">
    <source>
        <dbReference type="ARBA" id="ARBA00016544"/>
    </source>
</evidence>
<protein>
    <recommendedName>
        <fullName evidence="7 17">Phosphoenolpyruvate-protein phosphotransferase</fullName>
        <ecNumber evidence="6 17">2.7.3.9</ecNumber>
    </recommendedName>
    <alternativeName>
        <fullName evidence="16 17">Phosphotransferase system, enzyme I</fullName>
    </alternativeName>
</protein>
<evidence type="ECO:0000259" key="21">
    <source>
        <dbReference type="Pfam" id="PF00391"/>
    </source>
</evidence>
<dbReference type="PROSITE" id="PS00742">
    <property type="entry name" value="PEP_ENZYMES_2"/>
    <property type="match status" value="1"/>
</dbReference>
<evidence type="ECO:0000313" key="24">
    <source>
        <dbReference type="EMBL" id="WEK52890.1"/>
    </source>
</evidence>
<comment type="subcellular location">
    <subcellularLocation>
        <location evidence="4 17">Cytoplasm</location>
    </subcellularLocation>
</comment>
<keyword evidence="13 17" id="KW-0479">Metal-binding</keyword>
<evidence type="ECO:0000256" key="15">
    <source>
        <dbReference type="ARBA" id="ARBA00022842"/>
    </source>
</evidence>
<evidence type="ECO:0000259" key="23">
    <source>
        <dbReference type="Pfam" id="PF05524"/>
    </source>
</evidence>
<dbReference type="InterPro" id="IPR006318">
    <property type="entry name" value="PTS_EI-like"/>
</dbReference>
<feature type="domain" description="Phosphotransferase system enzyme I N-terminal" evidence="23">
    <location>
        <begin position="4"/>
        <end position="126"/>
    </location>
</feature>
<dbReference type="EMBL" id="CP119317">
    <property type="protein sequence ID" value="WEK52890.1"/>
    <property type="molecule type" value="Genomic_DNA"/>
</dbReference>
<evidence type="ECO:0000256" key="1">
    <source>
        <dbReference type="ARBA" id="ARBA00000683"/>
    </source>
</evidence>
<evidence type="ECO:0000256" key="10">
    <source>
        <dbReference type="ARBA" id="ARBA00022597"/>
    </source>
</evidence>
<dbReference type="InterPro" id="IPR000121">
    <property type="entry name" value="PEP_util_C"/>
</dbReference>
<dbReference type="SUPFAM" id="SSF47831">
    <property type="entry name" value="Enzyme I of the PEP:sugar phosphotransferase system HPr-binding (sub)domain"/>
    <property type="match status" value="1"/>
</dbReference>
<dbReference type="EC" id="2.7.3.9" evidence="6 17"/>
<dbReference type="GO" id="GO:0008965">
    <property type="term" value="F:phosphoenolpyruvate-protein phosphotransferase activity"/>
    <property type="evidence" value="ECO:0007669"/>
    <property type="project" value="UniProtKB-EC"/>
</dbReference>
<dbReference type="Gene3D" id="3.20.20.60">
    <property type="entry name" value="Phosphoenolpyruvate-binding domains"/>
    <property type="match status" value="1"/>
</dbReference>
<dbReference type="SUPFAM" id="SSF52009">
    <property type="entry name" value="Phosphohistidine domain"/>
    <property type="match status" value="1"/>
</dbReference>
<keyword evidence="10 17" id="KW-0762">Sugar transport</keyword>
<evidence type="ECO:0000256" key="19">
    <source>
        <dbReference type="PIRSR" id="PIRSR000732-2"/>
    </source>
</evidence>
<evidence type="ECO:0000256" key="3">
    <source>
        <dbReference type="ARBA" id="ARBA00002728"/>
    </source>
</evidence>
<evidence type="ECO:0000256" key="13">
    <source>
        <dbReference type="ARBA" id="ARBA00022723"/>
    </source>
</evidence>
<keyword evidence="14 17" id="KW-0418">Kinase</keyword>
<feature type="binding site" evidence="20">
    <location>
        <position position="432"/>
    </location>
    <ligand>
        <name>Mg(2+)</name>
        <dbReference type="ChEBI" id="CHEBI:18420"/>
    </ligand>
</feature>
<dbReference type="PANTHER" id="PTHR46244">
    <property type="entry name" value="PHOSPHOENOLPYRUVATE-PROTEIN PHOSPHOTRANSFERASE"/>
    <property type="match status" value="1"/>
</dbReference>
<keyword evidence="25" id="KW-1185">Reference proteome</keyword>
<dbReference type="InterPro" id="IPR050499">
    <property type="entry name" value="PEP-utilizing_PTS_enzyme"/>
</dbReference>
<dbReference type="Gene3D" id="3.50.30.10">
    <property type="entry name" value="Phosphohistidine domain"/>
    <property type="match status" value="1"/>
</dbReference>
<evidence type="ECO:0000259" key="22">
    <source>
        <dbReference type="Pfam" id="PF02896"/>
    </source>
</evidence>
<evidence type="ECO:0000256" key="16">
    <source>
        <dbReference type="ARBA" id="ARBA00033235"/>
    </source>
</evidence>
<dbReference type="InterPro" id="IPR036618">
    <property type="entry name" value="PtsI_HPr-bd_sf"/>
</dbReference>
<dbReference type="InterPro" id="IPR036637">
    <property type="entry name" value="Phosphohistidine_dom_sf"/>
</dbReference>
<feature type="binding site" evidence="19">
    <location>
        <position position="333"/>
    </location>
    <ligand>
        <name>phosphoenolpyruvate</name>
        <dbReference type="ChEBI" id="CHEBI:58702"/>
    </ligand>
</feature>
<dbReference type="PRINTS" id="PR01736">
    <property type="entry name" value="PHPHTRNFRASE"/>
</dbReference>
<keyword evidence="9 17" id="KW-0963">Cytoplasm</keyword>
<evidence type="ECO:0000256" key="5">
    <source>
        <dbReference type="ARBA" id="ARBA00007837"/>
    </source>
</evidence>
<evidence type="ECO:0000256" key="11">
    <source>
        <dbReference type="ARBA" id="ARBA00022679"/>
    </source>
</evidence>
<evidence type="ECO:0000256" key="14">
    <source>
        <dbReference type="ARBA" id="ARBA00022777"/>
    </source>
</evidence>
<comment type="cofactor">
    <cofactor evidence="2 17 20">
        <name>Mg(2+)</name>
        <dbReference type="ChEBI" id="CHEBI:18420"/>
    </cofactor>
</comment>
<dbReference type="InterPro" id="IPR008731">
    <property type="entry name" value="PTS_EIN"/>
</dbReference>
<feature type="domain" description="PEP-utilising enzyme mobile" evidence="21">
    <location>
        <begin position="155"/>
        <end position="224"/>
    </location>
</feature>
<dbReference type="NCBIfam" id="TIGR01417">
    <property type="entry name" value="PTS_I_fam"/>
    <property type="match status" value="1"/>
</dbReference>
<keyword evidence="12 17" id="KW-0598">Phosphotransferase system</keyword>
<feature type="binding site" evidence="19">
    <location>
        <begin position="455"/>
        <end position="456"/>
    </location>
    <ligand>
        <name>phosphoenolpyruvate</name>
        <dbReference type="ChEBI" id="CHEBI:58702"/>
    </ligand>
</feature>
<dbReference type="Pfam" id="PF02896">
    <property type="entry name" value="PEP-utilizers_C"/>
    <property type="match status" value="1"/>
</dbReference>
<comment type="catalytic activity">
    <reaction evidence="1 17">
        <text>L-histidyl-[protein] + phosphoenolpyruvate = N(pros)-phospho-L-histidyl-[protein] + pyruvate</text>
        <dbReference type="Rhea" id="RHEA:23880"/>
        <dbReference type="Rhea" id="RHEA-COMP:9745"/>
        <dbReference type="Rhea" id="RHEA-COMP:9746"/>
        <dbReference type="ChEBI" id="CHEBI:15361"/>
        <dbReference type="ChEBI" id="CHEBI:29979"/>
        <dbReference type="ChEBI" id="CHEBI:58702"/>
        <dbReference type="ChEBI" id="CHEBI:64837"/>
        <dbReference type="EC" id="2.7.3.9"/>
    </reaction>
</comment>
<evidence type="ECO:0000256" key="8">
    <source>
        <dbReference type="ARBA" id="ARBA00022448"/>
    </source>
</evidence>
<evidence type="ECO:0000256" key="9">
    <source>
        <dbReference type="ARBA" id="ARBA00022490"/>
    </source>
</evidence>
<dbReference type="Gene3D" id="1.10.274.10">
    <property type="entry name" value="PtsI, HPr-binding domain"/>
    <property type="match status" value="1"/>
</dbReference>
<evidence type="ECO:0000256" key="4">
    <source>
        <dbReference type="ARBA" id="ARBA00004496"/>
    </source>
</evidence>
<evidence type="ECO:0000256" key="20">
    <source>
        <dbReference type="PIRSR" id="PIRSR000732-3"/>
    </source>
</evidence>
<comment type="similarity">
    <text evidence="5 17">Belongs to the PEP-utilizing enzyme family.</text>
</comment>
<dbReference type="InterPro" id="IPR023151">
    <property type="entry name" value="PEP_util_CS"/>
</dbReference>
<evidence type="ECO:0000313" key="25">
    <source>
        <dbReference type="Proteomes" id="UP001178662"/>
    </source>
</evidence>
<feature type="active site" description="Proton donor" evidence="18">
    <location>
        <position position="503"/>
    </location>
</feature>
<comment type="function">
    <text evidence="3 17">General (non sugar-specific) component of the phosphoenolpyruvate-dependent sugar phosphotransferase system (sugar PTS). This major carbohydrate active-transport system catalyzes the phosphorylation of incoming sugar substrates concomitantly with their translocation across the cell membrane. Enzyme I transfers the phosphoryl group from phosphoenolpyruvate (PEP) to the phosphoryl carrier protein (HPr).</text>
</comment>
<dbReference type="GO" id="GO:0016301">
    <property type="term" value="F:kinase activity"/>
    <property type="evidence" value="ECO:0007669"/>
    <property type="project" value="UniProtKB-KW"/>
</dbReference>
<feature type="binding site" evidence="19">
    <location>
        <position position="466"/>
    </location>
    <ligand>
        <name>phosphoenolpyruvate</name>
        <dbReference type="ChEBI" id="CHEBI:58702"/>
    </ligand>
</feature>
<sequence>MIQALGASDGIAIGKAFVLPHWEWELPDQRLDVTDLAKEFDRLYEGVRMSKTEIAQMKTELDEVVGSEESSIFDAHIAILEDPVFMNEIQGIIQRQYKVAEVAVKEAIDHFVTMFDLLDDEYMKERAVDIKDVGNRLLKHLLGAPEIALPEDTQPFVLVVRELSPSQLVHLKPELVLGIVTMVGSPSSHAAIMARAFGIPMVMGVEGKLSVAIETGDLLIVDGGVGLLHIDPKPDTVSRYTVIRRQQHAAREQLQSIAQLPALTPDGVGLTLAANISSVKELHAALLNGADGVGLFRTEFLYMDRDYFPTEEEQLAVYRSVVEKLNGKALIIRTLDIGGDKHLDYNEMREEDNPFLGFRAIRFSLARKDLFKIQLRAILRASAYGDIQVMYPLITSIEEYREANEVLAVARKELDEQGVPYRADLPVGVMIEVPAAVAIADLLAEEVSFFSIGTNDLIQFTLAVDRMNEQISHLYEPYHPAVLRMLRTVVNAARKQGIPVNICGELAGDIRALPIWLGLGIDELSLSAQAILPIKENMLRTKASDSRLLLEELFSCRTTADIRSKVEQFYAERVLLRKFPAK</sequence>
<evidence type="ECO:0000256" key="12">
    <source>
        <dbReference type="ARBA" id="ARBA00022683"/>
    </source>
</evidence>